<protein>
    <submittedName>
        <fullName evidence="2">Uncharacterized protein</fullName>
    </submittedName>
</protein>
<gene>
    <name evidence="2" type="ORF">B0H17DRAFT_1096262</name>
</gene>
<keyword evidence="1" id="KW-0812">Transmembrane</keyword>
<sequence length="60" mass="7126">MARVSIVFFSFLLCTYLSLLLTNQFITDLVGKFRIVSRWMFRISIIIFTFGWNLGFMHNV</sequence>
<comment type="caution">
    <text evidence="2">The sequence shown here is derived from an EMBL/GenBank/DDBJ whole genome shotgun (WGS) entry which is preliminary data.</text>
</comment>
<feature type="transmembrane region" description="Helical" evidence="1">
    <location>
        <begin position="6"/>
        <end position="27"/>
    </location>
</feature>
<keyword evidence="1" id="KW-1133">Transmembrane helix</keyword>
<organism evidence="2 3">
    <name type="scientific">Mycena rosella</name>
    <name type="common">Pink bonnet</name>
    <name type="synonym">Agaricus rosellus</name>
    <dbReference type="NCBI Taxonomy" id="1033263"/>
    <lineage>
        <taxon>Eukaryota</taxon>
        <taxon>Fungi</taxon>
        <taxon>Dikarya</taxon>
        <taxon>Basidiomycota</taxon>
        <taxon>Agaricomycotina</taxon>
        <taxon>Agaricomycetes</taxon>
        <taxon>Agaricomycetidae</taxon>
        <taxon>Agaricales</taxon>
        <taxon>Marasmiineae</taxon>
        <taxon>Mycenaceae</taxon>
        <taxon>Mycena</taxon>
    </lineage>
</organism>
<reference evidence="2" key="1">
    <citation type="submission" date="2023-03" db="EMBL/GenBank/DDBJ databases">
        <title>Massive genome expansion in bonnet fungi (Mycena s.s.) driven by repeated elements and novel gene families across ecological guilds.</title>
        <authorList>
            <consortium name="Lawrence Berkeley National Laboratory"/>
            <person name="Harder C.B."/>
            <person name="Miyauchi S."/>
            <person name="Viragh M."/>
            <person name="Kuo A."/>
            <person name="Thoen E."/>
            <person name="Andreopoulos B."/>
            <person name="Lu D."/>
            <person name="Skrede I."/>
            <person name="Drula E."/>
            <person name="Henrissat B."/>
            <person name="Morin E."/>
            <person name="Kohler A."/>
            <person name="Barry K."/>
            <person name="LaButti K."/>
            <person name="Morin E."/>
            <person name="Salamov A."/>
            <person name="Lipzen A."/>
            <person name="Mereny Z."/>
            <person name="Hegedus B."/>
            <person name="Baldrian P."/>
            <person name="Stursova M."/>
            <person name="Weitz H."/>
            <person name="Taylor A."/>
            <person name="Grigoriev I.V."/>
            <person name="Nagy L.G."/>
            <person name="Martin F."/>
            <person name="Kauserud H."/>
        </authorList>
    </citation>
    <scope>NUCLEOTIDE SEQUENCE</scope>
    <source>
        <strain evidence="2">CBHHK067</strain>
    </source>
</reference>
<evidence type="ECO:0000313" key="2">
    <source>
        <dbReference type="EMBL" id="KAJ7659384.1"/>
    </source>
</evidence>
<dbReference type="AlphaFoldDB" id="A0AAD7CR32"/>
<proteinExistence type="predicted"/>
<feature type="transmembrane region" description="Helical" evidence="1">
    <location>
        <begin position="39"/>
        <end position="57"/>
    </location>
</feature>
<evidence type="ECO:0000313" key="3">
    <source>
        <dbReference type="Proteomes" id="UP001221757"/>
    </source>
</evidence>
<dbReference type="EMBL" id="JARKIE010000272">
    <property type="protein sequence ID" value="KAJ7659384.1"/>
    <property type="molecule type" value="Genomic_DNA"/>
</dbReference>
<keyword evidence="3" id="KW-1185">Reference proteome</keyword>
<keyword evidence="1" id="KW-0472">Membrane</keyword>
<evidence type="ECO:0000256" key="1">
    <source>
        <dbReference type="SAM" id="Phobius"/>
    </source>
</evidence>
<name>A0AAD7CR32_MYCRO</name>
<accession>A0AAD7CR32</accession>
<dbReference type="Proteomes" id="UP001221757">
    <property type="component" value="Unassembled WGS sequence"/>
</dbReference>